<proteinExistence type="predicted"/>
<gene>
    <name evidence="7" type="ORF">RIMI_LOCUS13016196</name>
</gene>
<dbReference type="Gene3D" id="2.60.40.1230">
    <property type="match status" value="1"/>
</dbReference>
<sequence length="454" mass="48701">MEKPEASEVTELSTSLPTLIDLAGFEPTSPPEGPKLLSDVAEQPSALIPILPPPPLIPAQSRHCSSLDSLAHMNSATNSLYLLDEELLHLGIDDPPSNTAKELCPSSKVEGKEIDFFTGPSMDPLTSTVTPLLAQPVIPMGSINSYSSAATYTTVFSTAPTTVPMTALPTGGIKLHELEVLGQQLLEEAKGASAKSATVPSTMTTLAALQPANAFGAVVSASSLGSLPVAPSSPLFLPHQESPQKGSYISLTNVTVPLESIRPSSLLPLTAYDKNGFRILLHFAKDCPPDRPDVLVVIISMINTAPLPIQKILFQAAVPKTMKVKLQPASGTDLAAFNPILPPASITQVMLLANPLKISETFHRSGVKYVLSILKEKGSNMCEISTDKVRLRYKLSFALGEECSTETVILNIFSNSYYREFLGRFIGRARNQGCKLLPPGENRSDVDPEKYIFE</sequence>
<dbReference type="InterPro" id="IPR008152">
    <property type="entry name" value="Clathrin_a/b/g-adaptin_app_Ig"/>
</dbReference>
<dbReference type="Pfam" id="PF02883">
    <property type="entry name" value="Alpha_adaptinC2"/>
    <property type="match status" value="1"/>
</dbReference>
<evidence type="ECO:0000313" key="7">
    <source>
        <dbReference type="EMBL" id="CAJ0950426.1"/>
    </source>
</evidence>
<evidence type="ECO:0000256" key="1">
    <source>
        <dbReference type="ARBA" id="ARBA00004481"/>
    </source>
</evidence>
<dbReference type="PANTHER" id="PTHR45905:SF3">
    <property type="entry name" value="ADP-RIBOSYLATION FACTOR-BINDING PROTEIN GGA3"/>
    <property type="match status" value="1"/>
</dbReference>
<dbReference type="InterPro" id="IPR013041">
    <property type="entry name" value="Clathrin_app_Ig-like_sf"/>
</dbReference>
<dbReference type="EMBL" id="CAUEEQ010031656">
    <property type="protein sequence ID" value="CAJ0950426.1"/>
    <property type="molecule type" value="Genomic_DNA"/>
</dbReference>
<comment type="caution">
    <text evidence="7">The sequence shown here is derived from an EMBL/GenBank/DDBJ whole genome shotgun (WGS) entry which is preliminary data.</text>
</comment>
<keyword evidence="4" id="KW-0653">Protein transport</keyword>
<feature type="domain" description="GAE" evidence="6">
    <location>
        <begin position="264"/>
        <end position="388"/>
    </location>
</feature>
<organism evidence="7 8">
    <name type="scientific">Ranitomeya imitator</name>
    <name type="common">mimic poison frog</name>
    <dbReference type="NCBI Taxonomy" id="111125"/>
    <lineage>
        <taxon>Eukaryota</taxon>
        <taxon>Metazoa</taxon>
        <taxon>Chordata</taxon>
        <taxon>Craniata</taxon>
        <taxon>Vertebrata</taxon>
        <taxon>Euteleostomi</taxon>
        <taxon>Amphibia</taxon>
        <taxon>Batrachia</taxon>
        <taxon>Anura</taxon>
        <taxon>Neobatrachia</taxon>
        <taxon>Hyloidea</taxon>
        <taxon>Dendrobatidae</taxon>
        <taxon>Dendrobatinae</taxon>
        <taxon>Ranitomeya</taxon>
    </lineage>
</organism>
<evidence type="ECO:0000313" key="8">
    <source>
        <dbReference type="Proteomes" id="UP001176940"/>
    </source>
</evidence>
<evidence type="ECO:0000256" key="3">
    <source>
        <dbReference type="ARBA" id="ARBA00022448"/>
    </source>
</evidence>
<keyword evidence="8" id="KW-1185">Reference proteome</keyword>
<evidence type="ECO:0000256" key="5">
    <source>
        <dbReference type="ARBA" id="ARBA00023034"/>
    </source>
</evidence>
<dbReference type="SMART" id="SM00809">
    <property type="entry name" value="Alpha_adaptinC2"/>
    <property type="match status" value="1"/>
</dbReference>
<dbReference type="PROSITE" id="PS50180">
    <property type="entry name" value="GAE"/>
    <property type="match status" value="1"/>
</dbReference>
<dbReference type="Proteomes" id="UP001176940">
    <property type="component" value="Unassembled WGS sequence"/>
</dbReference>
<name>A0ABN9LWL5_9NEOB</name>
<dbReference type="SUPFAM" id="SSF49348">
    <property type="entry name" value="Clathrin adaptor appendage domain"/>
    <property type="match status" value="1"/>
</dbReference>
<protein>
    <recommendedName>
        <fullName evidence="6">GAE domain-containing protein</fullName>
    </recommendedName>
</protein>
<keyword evidence="3" id="KW-0813">Transport</keyword>
<evidence type="ECO:0000256" key="2">
    <source>
        <dbReference type="ARBA" id="ARBA00004555"/>
    </source>
</evidence>
<keyword evidence="5" id="KW-0333">Golgi apparatus</keyword>
<accession>A0ABN9LWL5</accession>
<comment type="subcellular location">
    <subcellularLocation>
        <location evidence="1">Endosome membrane</location>
        <topology evidence="1">Peripheral membrane protein</topology>
    </subcellularLocation>
    <subcellularLocation>
        <location evidence="2">Golgi apparatus</location>
    </subcellularLocation>
</comment>
<dbReference type="InterPro" id="IPR027422">
    <property type="entry name" value="GGA1-3"/>
</dbReference>
<reference evidence="7" key="1">
    <citation type="submission" date="2023-07" db="EMBL/GenBank/DDBJ databases">
        <authorList>
            <person name="Stuckert A."/>
        </authorList>
    </citation>
    <scope>NUCLEOTIDE SEQUENCE</scope>
</reference>
<dbReference type="PANTHER" id="PTHR45905">
    <property type="entry name" value="GOLGI-LOCALIZED, GAMMA-ADAPTIN EAR CONTAINING, ARF BINDING PROTEIN"/>
    <property type="match status" value="1"/>
</dbReference>
<dbReference type="InterPro" id="IPR008153">
    <property type="entry name" value="GAE_dom"/>
</dbReference>
<evidence type="ECO:0000256" key="4">
    <source>
        <dbReference type="ARBA" id="ARBA00022927"/>
    </source>
</evidence>
<evidence type="ECO:0000259" key="6">
    <source>
        <dbReference type="PROSITE" id="PS50180"/>
    </source>
</evidence>